<protein>
    <submittedName>
        <fullName evidence="1">Uncharacterized protein</fullName>
    </submittedName>
</protein>
<gene>
    <name evidence="1" type="ORF">KSP40_PGU002380</name>
</gene>
<comment type="caution">
    <text evidence="1">The sequence shown here is derived from an EMBL/GenBank/DDBJ whole genome shotgun (WGS) entry which is preliminary data.</text>
</comment>
<accession>A0ABR2LH88</accession>
<dbReference type="Proteomes" id="UP001412067">
    <property type="component" value="Unassembled WGS sequence"/>
</dbReference>
<reference evidence="1 2" key="1">
    <citation type="journal article" date="2022" name="Nat. Plants">
        <title>Genomes of leafy and leafless Platanthera orchids illuminate the evolution of mycoheterotrophy.</title>
        <authorList>
            <person name="Li M.H."/>
            <person name="Liu K.W."/>
            <person name="Li Z."/>
            <person name="Lu H.C."/>
            <person name="Ye Q.L."/>
            <person name="Zhang D."/>
            <person name="Wang J.Y."/>
            <person name="Li Y.F."/>
            <person name="Zhong Z.M."/>
            <person name="Liu X."/>
            <person name="Yu X."/>
            <person name="Liu D.K."/>
            <person name="Tu X.D."/>
            <person name="Liu B."/>
            <person name="Hao Y."/>
            <person name="Liao X.Y."/>
            <person name="Jiang Y.T."/>
            <person name="Sun W.H."/>
            <person name="Chen J."/>
            <person name="Chen Y.Q."/>
            <person name="Ai Y."/>
            <person name="Zhai J.W."/>
            <person name="Wu S.S."/>
            <person name="Zhou Z."/>
            <person name="Hsiao Y.Y."/>
            <person name="Wu W.L."/>
            <person name="Chen Y.Y."/>
            <person name="Lin Y.F."/>
            <person name="Hsu J.L."/>
            <person name="Li C.Y."/>
            <person name="Wang Z.W."/>
            <person name="Zhao X."/>
            <person name="Zhong W.Y."/>
            <person name="Ma X.K."/>
            <person name="Ma L."/>
            <person name="Huang J."/>
            <person name="Chen G.Z."/>
            <person name="Huang M.Z."/>
            <person name="Huang L."/>
            <person name="Peng D.H."/>
            <person name="Luo Y.B."/>
            <person name="Zou S.Q."/>
            <person name="Chen S.P."/>
            <person name="Lan S."/>
            <person name="Tsai W.C."/>
            <person name="Van de Peer Y."/>
            <person name="Liu Z.J."/>
        </authorList>
    </citation>
    <scope>NUCLEOTIDE SEQUENCE [LARGE SCALE GENOMIC DNA]</scope>
    <source>
        <strain evidence="1">Lor288</strain>
    </source>
</reference>
<evidence type="ECO:0000313" key="1">
    <source>
        <dbReference type="EMBL" id="KAK8941526.1"/>
    </source>
</evidence>
<proteinExistence type="predicted"/>
<evidence type="ECO:0000313" key="2">
    <source>
        <dbReference type="Proteomes" id="UP001412067"/>
    </source>
</evidence>
<dbReference type="EMBL" id="JBBWWR010000019">
    <property type="protein sequence ID" value="KAK8941526.1"/>
    <property type="molecule type" value="Genomic_DNA"/>
</dbReference>
<organism evidence="1 2">
    <name type="scientific">Platanthera guangdongensis</name>
    <dbReference type="NCBI Taxonomy" id="2320717"/>
    <lineage>
        <taxon>Eukaryota</taxon>
        <taxon>Viridiplantae</taxon>
        <taxon>Streptophyta</taxon>
        <taxon>Embryophyta</taxon>
        <taxon>Tracheophyta</taxon>
        <taxon>Spermatophyta</taxon>
        <taxon>Magnoliopsida</taxon>
        <taxon>Liliopsida</taxon>
        <taxon>Asparagales</taxon>
        <taxon>Orchidaceae</taxon>
        <taxon>Orchidoideae</taxon>
        <taxon>Orchideae</taxon>
        <taxon>Orchidinae</taxon>
        <taxon>Platanthera</taxon>
    </lineage>
</organism>
<keyword evidence="2" id="KW-1185">Reference proteome</keyword>
<sequence length="122" mass="12928">MLYLVHHHHLSRHLVSVIKPIVIKTLFFTGEQAATPAKMEKGAGVLPANWSGPVFKSLPGMHVMKVPGGVIGCKNIGLSLERTLRAVTSAGDLLGSPSSVSCSPLCQAIFSLSSGNPFIWVP</sequence>
<name>A0ABR2LH88_9ASPA</name>